<sequence>MLDRVFALEPLEPVVSEKGRLSGNVPFVRFGRPTSAMTKPFPSSFELRRSRIEFCAPELFLYGPCLRGLVSEGWTARLRQRHRSAMDCTAAACDRLRREDILAPSIREPWNPFDLRVTT</sequence>
<organism evidence="1">
    <name type="scientific">Ixodes ricinus</name>
    <name type="common">Common tick</name>
    <name type="synonym">Acarus ricinus</name>
    <dbReference type="NCBI Taxonomy" id="34613"/>
    <lineage>
        <taxon>Eukaryota</taxon>
        <taxon>Metazoa</taxon>
        <taxon>Ecdysozoa</taxon>
        <taxon>Arthropoda</taxon>
        <taxon>Chelicerata</taxon>
        <taxon>Arachnida</taxon>
        <taxon>Acari</taxon>
        <taxon>Parasitiformes</taxon>
        <taxon>Ixodida</taxon>
        <taxon>Ixodoidea</taxon>
        <taxon>Ixodidae</taxon>
        <taxon>Ixodinae</taxon>
        <taxon>Ixodes</taxon>
    </lineage>
</organism>
<proteinExistence type="predicted"/>
<dbReference type="EMBL" id="GIFC01008958">
    <property type="protein sequence ID" value="MXU91041.1"/>
    <property type="molecule type" value="Transcribed_RNA"/>
</dbReference>
<accession>A0A6B0UNF6</accession>
<dbReference type="AlphaFoldDB" id="A0A6B0UNF6"/>
<reference evidence="1" key="1">
    <citation type="submission" date="2019-12" db="EMBL/GenBank/DDBJ databases">
        <title>An insight into the sialome of adult female Ixodes ricinus ticks feeding for 6 days.</title>
        <authorList>
            <person name="Perner J."/>
            <person name="Ribeiro J.M.C."/>
        </authorList>
    </citation>
    <scope>NUCLEOTIDE SEQUENCE</scope>
    <source>
        <strain evidence="1">Semi-engorged</strain>
        <tissue evidence="1">Salivary glands</tissue>
    </source>
</reference>
<evidence type="ECO:0000313" key="1">
    <source>
        <dbReference type="EMBL" id="MXU91041.1"/>
    </source>
</evidence>
<name>A0A6B0UNF6_IXORI</name>
<protein>
    <submittedName>
        <fullName evidence="1">Uncharacterized protein</fullName>
    </submittedName>
</protein>